<proteinExistence type="predicted"/>
<accession>A0ABP7INZ9</accession>
<sequence>MVVDAQRLARGLKLADAVLAEPVLPVGGEVGQVGDHDLPFLTQGAGDKGHVGAFGGITRHRGAGAAGLIVRVGVHEQQTAISHAAEAIRSLRQEASPGLLAWQYGCHE</sequence>
<dbReference type="Proteomes" id="UP001500888">
    <property type="component" value="Unassembled WGS sequence"/>
</dbReference>
<dbReference type="EMBL" id="BAAAZR010000018">
    <property type="protein sequence ID" value="GAA3823299.1"/>
    <property type="molecule type" value="Genomic_DNA"/>
</dbReference>
<organism evidence="1 2">
    <name type="scientific">Sphaerisporangium flaviroseum</name>
    <dbReference type="NCBI Taxonomy" id="509199"/>
    <lineage>
        <taxon>Bacteria</taxon>
        <taxon>Bacillati</taxon>
        <taxon>Actinomycetota</taxon>
        <taxon>Actinomycetes</taxon>
        <taxon>Streptosporangiales</taxon>
        <taxon>Streptosporangiaceae</taxon>
        <taxon>Sphaerisporangium</taxon>
    </lineage>
</organism>
<gene>
    <name evidence="1" type="ORF">GCM10022226_49820</name>
</gene>
<evidence type="ECO:0000313" key="2">
    <source>
        <dbReference type="Proteomes" id="UP001500888"/>
    </source>
</evidence>
<protein>
    <submittedName>
        <fullName evidence="1">Uncharacterized protein</fullName>
    </submittedName>
</protein>
<evidence type="ECO:0000313" key="1">
    <source>
        <dbReference type="EMBL" id="GAA3823299.1"/>
    </source>
</evidence>
<name>A0ABP7INZ9_9ACTN</name>
<keyword evidence="2" id="KW-1185">Reference proteome</keyword>
<comment type="caution">
    <text evidence="1">The sequence shown here is derived from an EMBL/GenBank/DDBJ whole genome shotgun (WGS) entry which is preliminary data.</text>
</comment>
<reference evidence="2" key="1">
    <citation type="journal article" date="2019" name="Int. J. Syst. Evol. Microbiol.">
        <title>The Global Catalogue of Microorganisms (GCM) 10K type strain sequencing project: providing services to taxonomists for standard genome sequencing and annotation.</title>
        <authorList>
            <consortium name="The Broad Institute Genomics Platform"/>
            <consortium name="The Broad Institute Genome Sequencing Center for Infectious Disease"/>
            <person name="Wu L."/>
            <person name="Ma J."/>
        </authorList>
    </citation>
    <scope>NUCLEOTIDE SEQUENCE [LARGE SCALE GENOMIC DNA]</scope>
    <source>
        <strain evidence="2">JCM 16908</strain>
    </source>
</reference>